<dbReference type="EMBL" id="CP092870">
    <property type="protein sequence ID" value="UYV71468.1"/>
    <property type="molecule type" value="Genomic_DNA"/>
</dbReference>
<reference evidence="1 2" key="1">
    <citation type="submission" date="2022-01" db="EMBL/GenBank/DDBJ databases">
        <title>A chromosomal length assembly of Cordylochernes scorpioides.</title>
        <authorList>
            <person name="Zeh D."/>
            <person name="Zeh J."/>
        </authorList>
    </citation>
    <scope>NUCLEOTIDE SEQUENCE [LARGE SCALE GENOMIC DNA]</scope>
    <source>
        <strain evidence="1">IN4F17</strain>
        <tissue evidence="1">Whole Body</tissue>
    </source>
</reference>
<evidence type="ECO:0000313" key="2">
    <source>
        <dbReference type="Proteomes" id="UP001235939"/>
    </source>
</evidence>
<organism evidence="1 2">
    <name type="scientific">Cordylochernes scorpioides</name>
    <dbReference type="NCBI Taxonomy" id="51811"/>
    <lineage>
        <taxon>Eukaryota</taxon>
        <taxon>Metazoa</taxon>
        <taxon>Ecdysozoa</taxon>
        <taxon>Arthropoda</taxon>
        <taxon>Chelicerata</taxon>
        <taxon>Arachnida</taxon>
        <taxon>Pseudoscorpiones</taxon>
        <taxon>Cheliferoidea</taxon>
        <taxon>Chernetidae</taxon>
        <taxon>Cordylochernes</taxon>
    </lineage>
</organism>
<sequence>MQSTIWWNRNQLFIDLTCSLGFSRSHWDQKSFGSQWYSLLHADECQQHETLSDISMHLYHSSHDVLYLGCEKLLFWIHVNFLLLSCPMKNLRCPHAFL</sequence>
<name>A0ABY6KS26_9ARAC</name>
<evidence type="ECO:0000313" key="1">
    <source>
        <dbReference type="EMBL" id="UYV71468.1"/>
    </source>
</evidence>
<accession>A0ABY6KS26</accession>
<protein>
    <submittedName>
        <fullName evidence="1">Uncharacterized protein</fullName>
    </submittedName>
</protein>
<proteinExistence type="predicted"/>
<keyword evidence="2" id="KW-1185">Reference proteome</keyword>
<dbReference type="Proteomes" id="UP001235939">
    <property type="component" value="Chromosome 08"/>
</dbReference>
<gene>
    <name evidence="1" type="ORF">LAZ67_8003410</name>
</gene>